<feature type="region of interest" description="Disordered" evidence="3">
    <location>
        <begin position="277"/>
        <end position="352"/>
    </location>
</feature>
<feature type="coiled-coil region" evidence="2">
    <location>
        <begin position="166"/>
        <end position="204"/>
    </location>
</feature>
<accession>A0A8J5X559</accession>
<gene>
    <name evidence="4" type="ORF">KFE25_000989</name>
</gene>
<sequence length="352" mass="38680">MEDDRDREHARNAGAARRADAALAQAKQELAQVKRELAAATRRSDLADREKERVSIELLRALERAEKLQGLCRELQKQREAVGDESKRLLAEEQTKRQALSRKLSLMVKDIQGKLDERELEREQQQKALDREAALAQENAALHASIAAILEKDVAREQHFASQLRAKELEAQLADARQRQSEELMLVERERARLIAERAALTEQQLSDELRGYAGKCAAFQSTLSASTDGLGKLRAQLERSTKHGRQLERANAELSARLSRATEQRARLEALCRSLQDERRQSRARASRTAVASGAAGGPPAADAPTDGDGPAEAAELRRDGQGADGPGEPAMAPADDGAGEVAQRVRTLSK</sequence>
<evidence type="ECO:0000256" key="3">
    <source>
        <dbReference type="SAM" id="MobiDB-lite"/>
    </source>
</evidence>
<protein>
    <submittedName>
        <fullName evidence="4">Uncharacterized protein</fullName>
    </submittedName>
</protein>
<feature type="compositionally biased region" description="Low complexity" evidence="3">
    <location>
        <begin position="12"/>
        <end position="23"/>
    </location>
</feature>
<dbReference type="Proteomes" id="UP000751190">
    <property type="component" value="Unassembled WGS sequence"/>
</dbReference>
<dbReference type="PANTHER" id="PTHR16127">
    <property type="entry name" value="TAXILIN"/>
    <property type="match status" value="1"/>
</dbReference>
<dbReference type="EMBL" id="JAGTXO010000039">
    <property type="protein sequence ID" value="KAG8459633.1"/>
    <property type="molecule type" value="Genomic_DNA"/>
</dbReference>
<reference evidence="4" key="1">
    <citation type="submission" date="2021-05" db="EMBL/GenBank/DDBJ databases">
        <title>The genome of the haptophyte Pavlova lutheri (Diacronema luteri, Pavlovales) - a model for lipid biosynthesis in eukaryotic algae.</title>
        <authorList>
            <person name="Hulatt C.J."/>
            <person name="Posewitz M.C."/>
        </authorList>
    </citation>
    <scope>NUCLEOTIDE SEQUENCE</scope>
    <source>
        <strain evidence="4">NIVA-4/92</strain>
    </source>
</reference>
<feature type="region of interest" description="Disordered" evidence="3">
    <location>
        <begin position="1"/>
        <end position="23"/>
    </location>
</feature>
<dbReference type="PANTHER" id="PTHR16127:SF13">
    <property type="entry name" value="GH01188P"/>
    <property type="match status" value="1"/>
</dbReference>
<feature type="compositionally biased region" description="Basic and acidic residues" evidence="3">
    <location>
        <begin position="1"/>
        <end position="11"/>
    </location>
</feature>
<dbReference type="OrthoDB" id="425555at2759"/>
<feature type="compositionally biased region" description="Low complexity" evidence="3">
    <location>
        <begin position="288"/>
        <end position="315"/>
    </location>
</feature>
<evidence type="ECO:0000256" key="2">
    <source>
        <dbReference type="SAM" id="Coils"/>
    </source>
</evidence>
<organism evidence="4 5">
    <name type="scientific">Diacronema lutheri</name>
    <name type="common">Unicellular marine alga</name>
    <name type="synonym">Monochrysis lutheri</name>
    <dbReference type="NCBI Taxonomy" id="2081491"/>
    <lineage>
        <taxon>Eukaryota</taxon>
        <taxon>Haptista</taxon>
        <taxon>Haptophyta</taxon>
        <taxon>Pavlovophyceae</taxon>
        <taxon>Pavlovales</taxon>
        <taxon>Pavlovaceae</taxon>
        <taxon>Diacronema</taxon>
    </lineage>
</organism>
<comment type="caution">
    <text evidence="4">The sequence shown here is derived from an EMBL/GenBank/DDBJ whole genome shotgun (WGS) entry which is preliminary data.</text>
</comment>
<dbReference type="Pfam" id="PF09728">
    <property type="entry name" value="Taxilin"/>
    <property type="match status" value="1"/>
</dbReference>
<evidence type="ECO:0000256" key="1">
    <source>
        <dbReference type="ARBA" id="ARBA00009550"/>
    </source>
</evidence>
<dbReference type="InterPro" id="IPR026183">
    <property type="entry name" value="Taxilin_fam"/>
</dbReference>
<name>A0A8J5X559_DIALT</name>
<keyword evidence="2" id="KW-0175">Coiled coil</keyword>
<dbReference type="GO" id="GO:0019905">
    <property type="term" value="F:syntaxin binding"/>
    <property type="evidence" value="ECO:0007669"/>
    <property type="project" value="InterPro"/>
</dbReference>
<keyword evidence="5" id="KW-1185">Reference proteome</keyword>
<evidence type="ECO:0000313" key="5">
    <source>
        <dbReference type="Proteomes" id="UP000751190"/>
    </source>
</evidence>
<dbReference type="OMA" id="VQYNMAR"/>
<proteinExistence type="inferred from homology"/>
<dbReference type="AlphaFoldDB" id="A0A8J5X559"/>
<evidence type="ECO:0000313" key="4">
    <source>
        <dbReference type="EMBL" id="KAG8459633.1"/>
    </source>
</evidence>
<comment type="similarity">
    <text evidence="1">Belongs to the taxilin family.</text>
</comment>